<gene>
    <name evidence="2" type="ORF">San01_56120</name>
</gene>
<feature type="region of interest" description="Disordered" evidence="1">
    <location>
        <begin position="52"/>
        <end position="105"/>
    </location>
</feature>
<comment type="caution">
    <text evidence="2">The sequence shown here is derived from an EMBL/GenBank/DDBJ whole genome shotgun (WGS) entry which is preliminary data.</text>
</comment>
<sequence length="105" mass="11058">MTPMPVPTPASSAAVAPVGRSPGGGASCEPCRAMVLVCIGSFAPHKRRMPGLNVAQRSEHRQDAKTTGNLRNRTRGRVWRAALGRRNGGGAGRRSGDWGDVPRGE</sequence>
<name>A0A5J4LKS9_9ACTN</name>
<keyword evidence="3" id="KW-1185">Reference proteome</keyword>
<dbReference type="EMBL" id="BLAG01000017">
    <property type="protein sequence ID" value="GES33124.1"/>
    <property type="molecule type" value="Genomic_DNA"/>
</dbReference>
<evidence type="ECO:0000256" key="1">
    <source>
        <dbReference type="SAM" id="MobiDB-lite"/>
    </source>
</evidence>
<feature type="region of interest" description="Disordered" evidence="1">
    <location>
        <begin position="1"/>
        <end position="26"/>
    </location>
</feature>
<evidence type="ECO:0000313" key="3">
    <source>
        <dbReference type="Proteomes" id="UP000325598"/>
    </source>
</evidence>
<organism evidence="2 3">
    <name type="scientific">Streptomyces angustmyceticus</name>
    <dbReference type="NCBI Taxonomy" id="285578"/>
    <lineage>
        <taxon>Bacteria</taxon>
        <taxon>Bacillati</taxon>
        <taxon>Actinomycetota</taxon>
        <taxon>Actinomycetes</taxon>
        <taxon>Kitasatosporales</taxon>
        <taxon>Streptomycetaceae</taxon>
        <taxon>Streptomyces</taxon>
    </lineage>
</organism>
<accession>A0A5J4LKS9</accession>
<feature type="compositionally biased region" description="Basic and acidic residues" evidence="1">
    <location>
        <begin position="94"/>
        <end position="105"/>
    </location>
</feature>
<evidence type="ECO:0000313" key="2">
    <source>
        <dbReference type="EMBL" id="GES33124.1"/>
    </source>
</evidence>
<protein>
    <submittedName>
        <fullName evidence="2">Uncharacterized protein</fullName>
    </submittedName>
</protein>
<reference evidence="2 3" key="1">
    <citation type="submission" date="2019-10" db="EMBL/GenBank/DDBJ databases">
        <title>Whole genome shotgun sequence of Streptomyces angustmyceticus NBRC 3934.</title>
        <authorList>
            <person name="Hosoyama A."/>
            <person name="Ichikawa N."/>
            <person name="Kimura A."/>
            <person name="Kitahashi Y."/>
            <person name="Komaki H."/>
            <person name="Uohara A."/>
        </authorList>
    </citation>
    <scope>NUCLEOTIDE SEQUENCE [LARGE SCALE GENOMIC DNA]</scope>
    <source>
        <strain evidence="2 3">NBRC 3934</strain>
    </source>
</reference>
<proteinExistence type="predicted"/>
<dbReference type="Proteomes" id="UP000325598">
    <property type="component" value="Unassembled WGS sequence"/>
</dbReference>
<dbReference type="AlphaFoldDB" id="A0A5J4LKS9"/>